<dbReference type="InterPro" id="IPR050834">
    <property type="entry name" value="Glycosyltransf_2"/>
</dbReference>
<dbReference type="Gene3D" id="3.90.550.10">
    <property type="entry name" value="Spore Coat Polysaccharide Biosynthesis Protein SpsA, Chain A"/>
    <property type="match status" value="1"/>
</dbReference>
<dbReference type="PANTHER" id="PTHR43685:SF14">
    <property type="entry name" value="GLYCOSYLTRANSFERASE 2-LIKE DOMAIN-CONTAINING PROTEIN"/>
    <property type="match status" value="1"/>
</dbReference>
<dbReference type="PANTHER" id="PTHR43685">
    <property type="entry name" value="GLYCOSYLTRANSFERASE"/>
    <property type="match status" value="1"/>
</dbReference>
<name>A0A448NN50_9FLAO</name>
<sequence>MKDEETYIEDLLISLKDQVDLAGNKINCDLYEVLILANNCFDGTVDLIKKFKQKNKKINLHLEEVVLEADQANIGFVRKTLMDLAYTRLSINGGGLILTTDGDTIVSQDWVAQNLAEIKNGAEAVGGRILLKENEFECLDNGICFFHKKDEEYQLLVAELEAEVLENFDYRKGGHHQHFNGSFAVTTDCYQKSGGVPVVKNLEDCAFYDRLLAVDAKVRHSNNVVVKTSARCVGRTDIGLSHQLNIWKNIDVQKDHFLVESSESILYRLQIEKQLKDLWHRHNSEKTLLEDEFKALDNQIKFDENLLSSYATSNYFGEWFQEIKHLNEHSWREQFQPVDIDEAITNLKTILQK</sequence>
<dbReference type="EMBL" id="LR134441">
    <property type="protein sequence ID" value="VEH96230.1"/>
    <property type="molecule type" value="Genomic_DNA"/>
</dbReference>
<dbReference type="SUPFAM" id="SSF53448">
    <property type="entry name" value="Nucleotide-diphospho-sugar transferases"/>
    <property type="match status" value="1"/>
</dbReference>
<dbReference type="GO" id="GO:0016740">
    <property type="term" value="F:transferase activity"/>
    <property type="evidence" value="ECO:0007669"/>
    <property type="project" value="UniProtKB-KW"/>
</dbReference>
<proteinExistence type="predicted"/>
<dbReference type="AlphaFoldDB" id="A0A448NN50"/>
<keyword evidence="1" id="KW-0808">Transferase</keyword>
<accession>A0A448NN50</accession>
<evidence type="ECO:0000313" key="1">
    <source>
        <dbReference type="EMBL" id="VEH96230.1"/>
    </source>
</evidence>
<dbReference type="Proteomes" id="UP000270036">
    <property type="component" value="Chromosome"/>
</dbReference>
<organism evidence="1 2">
    <name type="scientific">Kaistella antarctica</name>
    <dbReference type="NCBI Taxonomy" id="266748"/>
    <lineage>
        <taxon>Bacteria</taxon>
        <taxon>Pseudomonadati</taxon>
        <taxon>Bacteroidota</taxon>
        <taxon>Flavobacteriia</taxon>
        <taxon>Flavobacteriales</taxon>
        <taxon>Weeksellaceae</taxon>
        <taxon>Chryseobacterium group</taxon>
        <taxon>Kaistella</taxon>
    </lineage>
</organism>
<evidence type="ECO:0000313" key="2">
    <source>
        <dbReference type="Proteomes" id="UP000270036"/>
    </source>
</evidence>
<reference evidence="1 2" key="1">
    <citation type="submission" date="2018-12" db="EMBL/GenBank/DDBJ databases">
        <authorList>
            <consortium name="Pathogen Informatics"/>
        </authorList>
    </citation>
    <scope>NUCLEOTIDE SEQUENCE [LARGE SCALE GENOMIC DNA]</scope>
    <source>
        <strain evidence="1 2">NCTC13489</strain>
    </source>
</reference>
<dbReference type="InterPro" id="IPR029044">
    <property type="entry name" value="Nucleotide-diphossugar_trans"/>
</dbReference>
<protein>
    <submittedName>
        <fullName evidence="1">Glycosyl transferase family 2</fullName>
    </submittedName>
</protein>
<gene>
    <name evidence="1" type="ORF">NCTC13489_00380</name>
</gene>
<dbReference type="KEGG" id="cant:NCTC13489_00380"/>